<dbReference type="EMBL" id="NHOC01000018">
    <property type="protein sequence ID" value="OUM19484.1"/>
    <property type="molecule type" value="Genomic_DNA"/>
</dbReference>
<gene>
    <name evidence="2" type="ORF">CBW42_13060</name>
</gene>
<evidence type="ECO:0000313" key="2">
    <source>
        <dbReference type="EMBL" id="OUM19484.1"/>
    </source>
</evidence>
<keyword evidence="1" id="KW-1133">Transmembrane helix</keyword>
<name>A0A252F0Z7_9FIRM</name>
<keyword evidence="1" id="KW-0472">Membrane</keyword>
<protein>
    <submittedName>
        <fullName evidence="2">Uncharacterized protein</fullName>
    </submittedName>
</protein>
<dbReference type="Proteomes" id="UP000194903">
    <property type="component" value="Unassembled WGS sequence"/>
</dbReference>
<dbReference type="RefSeq" id="WP_087022391.1">
    <property type="nucleotide sequence ID" value="NZ_CP178353.1"/>
</dbReference>
<feature type="transmembrane region" description="Helical" evidence="1">
    <location>
        <begin position="6"/>
        <end position="24"/>
    </location>
</feature>
<dbReference type="AlphaFoldDB" id="A0A252F0Z7"/>
<feature type="transmembrane region" description="Helical" evidence="1">
    <location>
        <begin position="79"/>
        <end position="99"/>
    </location>
</feature>
<accession>A0A252F0Z7</accession>
<proteinExistence type="predicted"/>
<keyword evidence="1" id="KW-0812">Transmembrane</keyword>
<keyword evidence="3" id="KW-1185">Reference proteome</keyword>
<evidence type="ECO:0000256" key="1">
    <source>
        <dbReference type="SAM" id="Phobius"/>
    </source>
</evidence>
<organism evidence="2 3">
    <name type="scientific">Butyricicoccus porcorum</name>
    <dbReference type="NCBI Taxonomy" id="1945634"/>
    <lineage>
        <taxon>Bacteria</taxon>
        <taxon>Bacillati</taxon>
        <taxon>Bacillota</taxon>
        <taxon>Clostridia</taxon>
        <taxon>Eubacteriales</taxon>
        <taxon>Butyricicoccaceae</taxon>
        <taxon>Butyricicoccus</taxon>
    </lineage>
</organism>
<reference evidence="2 3" key="1">
    <citation type="submission" date="2017-05" db="EMBL/GenBank/DDBJ databases">
        <title>Butyricicoccus porcorum sp. nov. a butyrate-producing bacterium from the swine intestinal tract.</title>
        <authorList>
            <person name="Trachsel J."/>
            <person name="Humphrey S."/>
            <person name="Allen H.K."/>
        </authorList>
    </citation>
    <scope>NUCLEOTIDE SEQUENCE [LARGE SCALE GENOMIC DNA]</scope>
    <source>
        <strain evidence="2">BB10</strain>
    </source>
</reference>
<sequence length="100" mass="11134">MKTLMILFLIGFLVFGAIGMYFRLTHDWNQLAVESDKLSDDSIAKRDGRAMQLFNHGEKHAVDVAAAKQKADRKFHHQLLFSVLSVVCLVGAIVCGAVMQ</sequence>
<comment type="caution">
    <text evidence="2">The sequence shown here is derived from an EMBL/GenBank/DDBJ whole genome shotgun (WGS) entry which is preliminary data.</text>
</comment>
<evidence type="ECO:0000313" key="3">
    <source>
        <dbReference type="Proteomes" id="UP000194903"/>
    </source>
</evidence>